<dbReference type="InterPro" id="IPR036397">
    <property type="entry name" value="RNaseH_sf"/>
</dbReference>
<dbReference type="EMBL" id="CAUYUJ010014980">
    <property type="protein sequence ID" value="CAK0848441.1"/>
    <property type="molecule type" value="Genomic_DNA"/>
</dbReference>
<protein>
    <recommendedName>
        <fullName evidence="4">Copia protein</fullName>
    </recommendedName>
</protein>
<dbReference type="Gene3D" id="3.30.420.10">
    <property type="entry name" value="Ribonuclease H-like superfamily/Ribonuclease H"/>
    <property type="match status" value="1"/>
</dbReference>
<evidence type="ECO:0000256" key="1">
    <source>
        <dbReference type="SAM" id="MobiDB-lite"/>
    </source>
</evidence>
<feature type="region of interest" description="Disordered" evidence="1">
    <location>
        <begin position="1459"/>
        <end position="1481"/>
    </location>
</feature>
<sequence>ETLEKHRRTTGLPLELAKDHQAVTFKGFGGEEQHSIGTCTIPWTVGEHVEPIEMYVVPGGSGLLLSKPLLKKMGCLLDVENDQLIIRTLGARVQLQMTKGGHCEAVGEGVPVIMEVFSPPRLTTRATEFGFADGGAYDLETGWDARKREHVEQLFRDIEEKDPFVVALTLPRGKLSPLQGLTPEEKWRDLEKFKEERAEAISFIVLRLEIARFGKGDLASGLPLDKRWRFMSDTPEVAKEVDRQCLGGHEHQEVIDSAAGVKRSVWSQIYPDQLVKALVRGASRSCAQEVMKISEVMGTEDQDEKEVDGERPTKDPLFHGWPQNIEASLRRLHVNLGHAPAPTMLRHLRHANATEEALKMASEFRCDECEAKADPKPVRPAASDIAQPPLRSIGMDVKALPGWLPHQTIKALNIVCDTSSLQSMTPFDGDDEEVASDLLRMHRDNWTRPYMRPKWLRLDPAKPHISQVFTSAMERDGTTILDTAGGAKEQNGKVERHGQWFAQMLRAVIAEVQPQDRRECRECVAQIQEAKKSLLSVGGVSPAQIAFGRNPEVPEDLLVDSLDIVANSAVLHDPPAIFAARVRAIARRQVLSYNDRRATRAALDARWRPSVCMGAVRGNYWIAVPGCVLKASPEQLRMANSEERAAWRLVEGSLRSHTIDLDSMKAQCYHDITAEVRQLVQAPNHAWCSSPSTPLRRRSLRMLRMTCCRSQLLKVRPRAVATMSGKLEDMHERRGVKRGPSPTASDRVKQAKMQLALAVTAAEDSEDDDEILTVDKEEVLLAWGRRGLNRKDPKWTTKMGLEKIAQGCAKEYDKLINKTKAWRPLPLEESRRLRSTKPERILKPWPVLTEREDEVKRRMTIQDFKDPDLLELVRAGRTQAPTLSSNGRAFVLETIASAKFPMAIGDVEGAFLETDASVAPAEHGTIYVSLPSEFLPEGVHGDQLCEVINGYGRSDQPQLRWLTFSRYLAEELGFMQHPLDPCVMMLFEDIGETLDFDLDNYRVIEGAKWVQAIAKLKAKFSCRKWNDPEGEFVGSKLQQLSDYTIVQSQRQYASEEMERVPTRRHAGADALAIPSEVKDFISLNQRGNWLAAQTRPDLSILVSSDQQKVPNPAVGDLRRGNMLARRAQKFADLEIRYPSIPIEELTFVLHSDYSSKEVSNMGNTQGGYIIGVTNRDMAKGLVAPRRPMLWRSYRVKRVVKSTLAGESSVMTDGVKHLEWYLEKFQSLAVIDCKSIYDNVIKMGSPCGIDDKRCAVDIAISKESLRRIGATLRWGLTSLVLADCLTKDKAEPADLLKAVVGVDSINWPTRAAFWLKPPPSALYGSKLPHAICHHRMVKVEAKNNPKGVRSFMESIAEVAEGAIEGSSNRFKVQARADCLGDRLTGKDARAQVTMTHYAGTGNITIHTPAAIEDRIFDRAKVLESLCQMALAQDQVPPAPEGGSLVVNSFRLPAWGQFTSDAEGSKTQGSGGQASGRSGVDQPARTLRLPKETDFHNGIGDIGLCVCESLTSFPLRRDKVLRYLVEECGLQAEMLDDDHPENRQDLFDRALKITTVEKSANDDQSMGSWYQLTPSPPSRGLGPSVRSRSRRADDC</sequence>
<dbReference type="Proteomes" id="UP001189429">
    <property type="component" value="Unassembled WGS sequence"/>
</dbReference>
<evidence type="ECO:0000313" key="2">
    <source>
        <dbReference type="EMBL" id="CAK0848441.1"/>
    </source>
</evidence>
<reference evidence="2" key="1">
    <citation type="submission" date="2023-10" db="EMBL/GenBank/DDBJ databases">
        <authorList>
            <person name="Chen Y."/>
            <person name="Shah S."/>
            <person name="Dougan E. K."/>
            <person name="Thang M."/>
            <person name="Chan C."/>
        </authorList>
    </citation>
    <scope>NUCLEOTIDE SEQUENCE [LARGE SCALE GENOMIC DNA]</scope>
</reference>
<dbReference type="SUPFAM" id="SSF53098">
    <property type="entry name" value="Ribonuclease H-like"/>
    <property type="match status" value="1"/>
</dbReference>
<feature type="compositionally biased region" description="Basic and acidic residues" evidence="1">
    <location>
        <begin position="308"/>
        <end position="317"/>
    </location>
</feature>
<feature type="region of interest" description="Disordered" evidence="1">
    <location>
        <begin position="1556"/>
        <end position="1593"/>
    </location>
</feature>
<feature type="non-terminal residue" evidence="2">
    <location>
        <position position="1"/>
    </location>
</feature>
<feature type="region of interest" description="Disordered" evidence="1">
    <location>
        <begin position="299"/>
        <end position="320"/>
    </location>
</feature>
<dbReference type="InterPro" id="IPR012337">
    <property type="entry name" value="RNaseH-like_sf"/>
</dbReference>
<evidence type="ECO:0000313" key="3">
    <source>
        <dbReference type="Proteomes" id="UP001189429"/>
    </source>
</evidence>
<evidence type="ECO:0008006" key="4">
    <source>
        <dbReference type="Google" id="ProtNLM"/>
    </source>
</evidence>
<accession>A0ABN9TQN4</accession>
<feature type="compositionally biased region" description="Polar residues" evidence="1">
    <location>
        <begin position="1556"/>
        <end position="1571"/>
    </location>
</feature>
<comment type="caution">
    <text evidence="2">The sequence shown here is derived from an EMBL/GenBank/DDBJ whole genome shotgun (WGS) entry which is preliminary data.</text>
</comment>
<organism evidence="2 3">
    <name type="scientific">Prorocentrum cordatum</name>
    <dbReference type="NCBI Taxonomy" id="2364126"/>
    <lineage>
        <taxon>Eukaryota</taxon>
        <taxon>Sar</taxon>
        <taxon>Alveolata</taxon>
        <taxon>Dinophyceae</taxon>
        <taxon>Prorocentrales</taxon>
        <taxon>Prorocentraceae</taxon>
        <taxon>Prorocentrum</taxon>
    </lineage>
</organism>
<proteinExistence type="predicted"/>
<feature type="region of interest" description="Disordered" evidence="1">
    <location>
        <begin position="729"/>
        <end position="749"/>
    </location>
</feature>
<gene>
    <name evidence="2" type="ORF">PCOR1329_LOCUS41377</name>
</gene>
<name>A0ABN9TQN4_9DINO</name>
<keyword evidence="3" id="KW-1185">Reference proteome</keyword>